<evidence type="ECO:0000256" key="4">
    <source>
        <dbReference type="ARBA" id="ARBA00024746"/>
    </source>
</evidence>
<gene>
    <name evidence="5" type="ORF">GJ699_29810</name>
</gene>
<dbReference type="Proteomes" id="UP000433309">
    <property type="component" value="Unassembled WGS sequence"/>
</dbReference>
<sequence>MAISFSPAVGSDTLSQSSNIGIQDFLKILTAQLNNQDPLKPVDNQEFVAQIAQFANLEQSRQLNVKIDELVGVQSAVQSVGLMGRTVDVNQNGFLVSGKITAIDMSSGTPALTITTSSGFLNNITLSQIVTVRS</sequence>
<comment type="similarity">
    <text evidence="1">Belongs to the FlgD family.</text>
</comment>
<evidence type="ECO:0000313" key="6">
    <source>
        <dbReference type="Proteomes" id="UP000433309"/>
    </source>
</evidence>
<organism evidence="5 6">
    <name type="scientific">Duganella guangzhouensis</name>
    <dbReference type="NCBI Taxonomy" id="2666084"/>
    <lineage>
        <taxon>Bacteria</taxon>
        <taxon>Pseudomonadati</taxon>
        <taxon>Pseudomonadota</taxon>
        <taxon>Betaproteobacteria</taxon>
        <taxon>Burkholderiales</taxon>
        <taxon>Oxalobacteraceae</taxon>
        <taxon>Telluria group</taxon>
        <taxon>Duganella</taxon>
    </lineage>
</organism>
<keyword evidence="5" id="KW-0969">Cilium</keyword>
<keyword evidence="3" id="KW-1005">Bacterial flagellum biogenesis</keyword>
<evidence type="ECO:0000313" key="5">
    <source>
        <dbReference type="EMBL" id="MRW94177.1"/>
    </source>
</evidence>
<keyword evidence="5" id="KW-0282">Flagellum</keyword>
<dbReference type="AlphaFoldDB" id="A0A6I2LAL8"/>
<dbReference type="RefSeq" id="WP_154383044.1">
    <property type="nucleotide sequence ID" value="NZ_WKJK01000023.1"/>
</dbReference>
<protein>
    <recommendedName>
        <fullName evidence="2">Basal-body rod modification protein FlgD</fullName>
    </recommendedName>
</protein>
<comment type="caution">
    <text evidence="5">The sequence shown here is derived from an EMBL/GenBank/DDBJ whole genome shotgun (WGS) entry which is preliminary data.</text>
</comment>
<dbReference type="Pfam" id="PF03963">
    <property type="entry name" value="FlgD"/>
    <property type="match status" value="1"/>
</dbReference>
<keyword evidence="5" id="KW-0966">Cell projection</keyword>
<dbReference type="InterPro" id="IPR005648">
    <property type="entry name" value="FlgD"/>
</dbReference>
<dbReference type="EMBL" id="WKJK01000023">
    <property type="protein sequence ID" value="MRW94177.1"/>
    <property type="molecule type" value="Genomic_DNA"/>
</dbReference>
<name>A0A6I2LAL8_9BURK</name>
<keyword evidence="6" id="KW-1185">Reference proteome</keyword>
<evidence type="ECO:0000256" key="1">
    <source>
        <dbReference type="ARBA" id="ARBA00010577"/>
    </source>
</evidence>
<dbReference type="GO" id="GO:0044781">
    <property type="term" value="P:bacterial-type flagellum organization"/>
    <property type="evidence" value="ECO:0007669"/>
    <property type="project" value="UniProtKB-KW"/>
</dbReference>
<comment type="function">
    <text evidence="4">Required for flagellar hook formation. May act as a scaffolding protein.</text>
</comment>
<accession>A0A6I2LAL8</accession>
<evidence type="ECO:0000256" key="2">
    <source>
        <dbReference type="ARBA" id="ARBA00016013"/>
    </source>
</evidence>
<proteinExistence type="inferred from homology"/>
<evidence type="ECO:0000256" key="3">
    <source>
        <dbReference type="ARBA" id="ARBA00022795"/>
    </source>
</evidence>
<reference evidence="5 6" key="1">
    <citation type="submission" date="2019-11" db="EMBL/GenBank/DDBJ databases">
        <title>Novel species isolated from a subtropical stream in China.</title>
        <authorList>
            <person name="Lu H."/>
        </authorList>
    </citation>
    <scope>NUCLEOTIDE SEQUENCE [LARGE SCALE GENOMIC DNA]</scope>
    <source>
        <strain evidence="5 6">FT80W</strain>
    </source>
</reference>